<feature type="compositionally biased region" description="Basic residues" evidence="10">
    <location>
        <begin position="1066"/>
        <end position="1086"/>
    </location>
</feature>
<accession>A0A8H2XXV9</accession>
<feature type="compositionally biased region" description="Basic and acidic residues" evidence="10">
    <location>
        <begin position="12"/>
        <end position="44"/>
    </location>
</feature>
<dbReference type="GO" id="GO:0005829">
    <property type="term" value="C:cytosol"/>
    <property type="evidence" value="ECO:0007669"/>
    <property type="project" value="UniProtKB-SubCell"/>
</dbReference>
<proteinExistence type="inferred from homology"/>
<evidence type="ECO:0000256" key="2">
    <source>
        <dbReference type="ARBA" id="ARBA00007251"/>
    </source>
</evidence>
<comment type="subunit">
    <text evidence="8">Component of the translation initiation factor 2B (eIF2B) complex which is a heterodecamer of two sets of five different subunits: alpha, beta, gamma, delta and epsilon. Subunits alpha, beta and delta comprise a regulatory subcomplex and subunits epsilon and gamma comprise a catalytic subcomplex. Within the complex, the hexameric regulatory complex resides at the center, with the two heterodimeric catalytic subcomplexes bound on opposite sides.</text>
</comment>
<organism evidence="11 12">
    <name type="scientific">Rhizoctonia solani</name>
    <dbReference type="NCBI Taxonomy" id="456999"/>
    <lineage>
        <taxon>Eukaryota</taxon>
        <taxon>Fungi</taxon>
        <taxon>Dikarya</taxon>
        <taxon>Basidiomycota</taxon>
        <taxon>Agaricomycotina</taxon>
        <taxon>Agaricomycetes</taxon>
        <taxon>Cantharellales</taxon>
        <taxon>Ceratobasidiaceae</taxon>
        <taxon>Rhizoctonia</taxon>
    </lineage>
</organism>
<dbReference type="Pfam" id="PF01008">
    <property type="entry name" value="IF-2B"/>
    <property type="match status" value="1"/>
</dbReference>
<feature type="region of interest" description="Disordered" evidence="10">
    <location>
        <begin position="1008"/>
        <end position="1098"/>
    </location>
</feature>
<dbReference type="InterPro" id="IPR042529">
    <property type="entry name" value="IF_2B-like_C"/>
</dbReference>
<evidence type="ECO:0000256" key="7">
    <source>
        <dbReference type="ARBA" id="ARBA00044356"/>
    </source>
</evidence>
<evidence type="ECO:0000256" key="1">
    <source>
        <dbReference type="ARBA" id="ARBA00004514"/>
    </source>
</evidence>
<reference evidence="11" key="1">
    <citation type="submission" date="2021-01" db="EMBL/GenBank/DDBJ databases">
        <authorList>
            <person name="Kaushik A."/>
        </authorList>
    </citation>
    <scope>NUCLEOTIDE SEQUENCE</scope>
    <source>
        <strain evidence="11">AG2-2IIIB</strain>
    </source>
</reference>
<dbReference type="PANTHER" id="PTHR10233">
    <property type="entry name" value="TRANSLATION INITIATION FACTOR EIF-2B"/>
    <property type="match status" value="1"/>
</dbReference>
<comment type="similarity">
    <text evidence="2 9">Belongs to the eIF-2B alpha/beta/delta subunits family.</text>
</comment>
<protein>
    <recommendedName>
        <fullName evidence="6">Translation initiation factor eIF2B subunit delta</fullName>
    </recommendedName>
    <alternativeName>
        <fullName evidence="7">eIF2B GDP-GTP exchange factor subunit delta</fullName>
    </alternativeName>
</protein>
<feature type="compositionally biased region" description="Polar residues" evidence="10">
    <location>
        <begin position="93"/>
        <end position="102"/>
    </location>
</feature>
<dbReference type="SUPFAM" id="SSF100950">
    <property type="entry name" value="NagB/RpiA/CoA transferase-like"/>
    <property type="match status" value="1"/>
</dbReference>
<feature type="compositionally biased region" description="Basic and acidic residues" evidence="10">
    <location>
        <begin position="1050"/>
        <end position="1065"/>
    </location>
</feature>
<evidence type="ECO:0000256" key="4">
    <source>
        <dbReference type="ARBA" id="ARBA00022540"/>
    </source>
</evidence>
<keyword evidence="3" id="KW-0963">Cytoplasm</keyword>
<dbReference type="Proteomes" id="UP000663843">
    <property type="component" value="Unassembled WGS sequence"/>
</dbReference>
<evidence type="ECO:0000256" key="6">
    <source>
        <dbReference type="ARBA" id="ARBA00044147"/>
    </source>
</evidence>
<gene>
    <name evidence="11" type="ORF">RDB_LOCUS69405</name>
</gene>
<feature type="compositionally biased region" description="Basic and acidic residues" evidence="10">
    <location>
        <begin position="645"/>
        <end position="668"/>
    </location>
</feature>
<evidence type="ECO:0000256" key="8">
    <source>
        <dbReference type="ARBA" id="ARBA00046432"/>
    </source>
</evidence>
<dbReference type="InterPro" id="IPR037171">
    <property type="entry name" value="NagB/RpiA_transferase-like"/>
</dbReference>
<feature type="region of interest" description="Disordered" evidence="10">
    <location>
        <begin position="801"/>
        <end position="874"/>
    </location>
</feature>
<name>A0A8H2XXV9_9AGAM</name>
<dbReference type="EMBL" id="CAJMWT010002194">
    <property type="protein sequence ID" value="CAE6435624.1"/>
    <property type="molecule type" value="Genomic_DNA"/>
</dbReference>
<feature type="region of interest" description="Disordered" evidence="10">
    <location>
        <begin position="645"/>
        <end position="709"/>
    </location>
</feature>
<feature type="compositionally biased region" description="Low complexity" evidence="10">
    <location>
        <begin position="826"/>
        <end position="837"/>
    </location>
</feature>
<feature type="region of interest" description="Disordered" evidence="10">
    <location>
        <begin position="728"/>
        <end position="778"/>
    </location>
</feature>
<keyword evidence="4" id="KW-0396">Initiation factor</keyword>
<evidence type="ECO:0000256" key="9">
    <source>
        <dbReference type="RuleBase" id="RU003814"/>
    </source>
</evidence>
<feature type="compositionally biased region" description="Basic and acidic residues" evidence="10">
    <location>
        <begin position="756"/>
        <end position="767"/>
    </location>
</feature>
<dbReference type="InterPro" id="IPR000649">
    <property type="entry name" value="IF-2B-related"/>
</dbReference>
<evidence type="ECO:0000256" key="5">
    <source>
        <dbReference type="ARBA" id="ARBA00022917"/>
    </source>
</evidence>
<comment type="subcellular location">
    <subcellularLocation>
        <location evidence="1">Cytoplasm</location>
        <location evidence="1">Cytosol</location>
    </subcellularLocation>
</comment>
<evidence type="ECO:0000313" key="11">
    <source>
        <dbReference type="EMBL" id="CAE6435624.1"/>
    </source>
</evidence>
<dbReference type="PANTHER" id="PTHR10233:SF14">
    <property type="entry name" value="TRANSLATION INITIATION FACTOR EIF-2B SUBUNIT DELTA"/>
    <property type="match status" value="1"/>
</dbReference>
<feature type="compositionally biased region" description="Low complexity" evidence="10">
    <location>
        <begin position="46"/>
        <end position="55"/>
    </location>
</feature>
<keyword evidence="5" id="KW-0648">Protein biosynthesis</keyword>
<sequence length="1098" mass="118452">MPSQNNSPIPAAKKDLPTGEGPGKEAKTKAQIRAENRERQEKQRAAKAAAAANKNTGGGNTESGANKKATESKPKQKLPIVQRPDDSGGRRGATSQALTTEAPSMAADVEDKIRDLRIFSHFGARGHLGQKIKGEIHPSIVRLGLLFAEYKITGANARCISALTAFKSVIADYVTPTNNTLSRHIMTYLSPQISYLTSARPMSVSLGNAIRSLKLQISQIDIDLPEHAAKTELYARIDQYMQERILAADVAISTFGLAKIHDGDVVLTYAKSSVVEKLLIAAHRAGKRFEVIVVDSRPMLEGRNLLRTLATAGIPCTYCILSALGTVMKDASIVFLGTHALHSNGALYSRAGTALVAMMAKQHNVPVLACCETYKFSDSINLDSFTKNELVSSAEMTSKNIKPRTLRDEFNVQLLNPLYDLTPPAYITAVVTELTAKMSSYGGGGIPFPGSQSHGQYVNPNAGYAASPLQYGGQMPQMSQMPQMPQMGMMASSMAPPPAAADPYANAKPGTIAYAKSEGPDGIATYTPVIAQETFYHTSSGPTRGIKWVTATSSQASAAGIPSGAITASSAAQLPQTAGMMPPINMPPGGIPTLATGTAPGGMPPGGAYPVSPGDGYPVMKPGMTEREYEKAVKRWEKERRAAEKRARKEEKDRGKRDRDRDQDRWGDSQDPYDIAGGRSDRQRRMSTGAGLGGFERARRMSGGAMLREDDLSRKLESLDMSFNSRRERRMSGGGAAYAPSTAGGFRSRKNSMSEAGRERDRDRKISGDYGQRPSFYPPAGAGIPGGAYGAPIPGGYGAGARSMPGSPVRSHSAFAPATHHEDIPRGGPSPRPGYYSRSRHASPSMGSTHLPGGYGGPSYGGARDPSSASAYPAYGAERTPYSTASNLPATGDSYALTRRPAGGASSSLYPVSGRELNRAQPFTAFEEFFLVEDLRELMQPQPPPLPAALVPHDVMAEEWDRCMQGLISLTSQALQSSRSSSIDPLIDLITQWNSTFFLPRGVDISLYKGNSRRSGPQNYPSTLRAYEESESEDESSSSSTTSSSESEDDRYFSSARREQKAAKRNERKARRKERQRRRRARRRQRSVSIRIRAVPLN</sequence>
<evidence type="ECO:0000256" key="3">
    <source>
        <dbReference type="ARBA" id="ARBA00022490"/>
    </source>
</evidence>
<dbReference type="AlphaFoldDB" id="A0A8H2XXV9"/>
<evidence type="ECO:0000313" key="12">
    <source>
        <dbReference type="Proteomes" id="UP000663843"/>
    </source>
</evidence>
<evidence type="ECO:0000256" key="10">
    <source>
        <dbReference type="SAM" id="MobiDB-lite"/>
    </source>
</evidence>
<comment type="caution">
    <text evidence="11">The sequence shown here is derived from an EMBL/GenBank/DDBJ whole genome shotgun (WGS) entry which is preliminary data.</text>
</comment>
<feature type="region of interest" description="Disordered" evidence="10">
    <location>
        <begin position="1"/>
        <end position="105"/>
    </location>
</feature>
<dbReference type="GO" id="GO:0003743">
    <property type="term" value="F:translation initiation factor activity"/>
    <property type="evidence" value="ECO:0007669"/>
    <property type="project" value="UniProtKB-KW"/>
</dbReference>
<dbReference type="Gene3D" id="3.40.50.10470">
    <property type="entry name" value="Translation initiation factor eif-2b, domain 2"/>
    <property type="match status" value="1"/>
</dbReference>
<feature type="compositionally biased region" description="Polar residues" evidence="10">
    <location>
        <begin position="1013"/>
        <end position="1022"/>
    </location>
</feature>